<dbReference type="RefSeq" id="WP_090166226.1">
    <property type="nucleotide sequence ID" value="NZ_FOFB01000005.1"/>
</dbReference>
<dbReference type="OrthoDB" id="1494842at2"/>
<dbReference type="EMBL" id="FOFB01000005">
    <property type="protein sequence ID" value="SEQ04563.1"/>
    <property type="molecule type" value="Genomic_DNA"/>
</dbReference>
<evidence type="ECO:0000313" key="3">
    <source>
        <dbReference type="Proteomes" id="UP000199021"/>
    </source>
</evidence>
<gene>
    <name evidence="2" type="ORF">SAMN05444359_10513</name>
</gene>
<evidence type="ECO:0000313" key="2">
    <source>
        <dbReference type="EMBL" id="SEQ04563.1"/>
    </source>
</evidence>
<dbReference type="InParanoid" id="A0A1H9CVD7"/>
<dbReference type="AlphaFoldDB" id="A0A1H9CVD7"/>
<keyword evidence="3" id="KW-1185">Reference proteome</keyword>
<sequence length="292" mass="34274">MRFLLLLLFPLMMFSQQRIDTVQFEKGELYALRYISEMPADSAMSKSEMFMRGIRENDRVVASVWDRLDSIVVFNQAGERQKQDKDFWNRNTNTNSKPRPLENAPGPDFYLYQKNIYLTGRVGELTDHDIEIRNDADRQRFLRRVDDSEEIEFSSEEFRLPAKQKTAFQAETRLPPGSKSTMLEWEDEQGGNKLELTFVLLGYDLMEDDFLTDWDKAMENPWLVPAGREVLYLRLESTEKLMTIYREGRPFKKVTVGRQLDEVSLLALPKGDFMLEVIDLGTGKKRYHSIRR</sequence>
<name>A0A1H9CVD7_9BACT</name>
<feature type="region of interest" description="Disordered" evidence="1">
    <location>
        <begin position="83"/>
        <end position="104"/>
    </location>
</feature>
<proteinExistence type="predicted"/>
<organism evidence="2 3">
    <name type="scientific">Neolewinella agarilytica</name>
    <dbReference type="NCBI Taxonomy" id="478744"/>
    <lineage>
        <taxon>Bacteria</taxon>
        <taxon>Pseudomonadati</taxon>
        <taxon>Bacteroidota</taxon>
        <taxon>Saprospiria</taxon>
        <taxon>Saprospirales</taxon>
        <taxon>Lewinellaceae</taxon>
        <taxon>Neolewinella</taxon>
    </lineage>
</organism>
<evidence type="ECO:0000256" key="1">
    <source>
        <dbReference type="SAM" id="MobiDB-lite"/>
    </source>
</evidence>
<dbReference type="Proteomes" id="UP000199021">
    <property type="component" value="Unassembled WGS sequence"/>
</dbReference>
<protein>
    <submittedName>
        <fullName evidence="2">Uncharacterized protein</fullName>
    </submittedName>
</protein>
<accession>A0A1H9CVD7</accession>
<reference evidence="3" key="1">
    <citation type="submission" date="2016-10" db="EMBL/GenBank/DDBJ databases">
        <authorList>
            <person name="Varghese N."/>
            <person name="Submissions S."/>
        </authorList>
    </citation>
    <scope>NUCLEOTIDE SEQUENCE [LARGE SCALE GENOMIC DNA]</scope>
    <source>
        <strain evidence="3">DSM 24740</strain>
    </source>
</reference>